<evidence type="ECO:0000256" key="7">
    <source>
        <dbReference type="ARBA" id="ARBA00023242"/>
    </source>
</evidence>
<evidence type="ECO:0000256" key="3">
    <source>
        <dbReference type="ARBA" id="ARBA00022454"/>
    </source>
</evidence>
<keyword evidence="3" id="KW-0158">Chromosome</keyword>
<keyword evidence="11" id="KW-1185">Reference proteome</keyword>
<accession>A0A8E0VEP4</accession>
<dbReference type="AlphaFoldDB" id="A0A8E0VEP4"/>
<dbReference type="OrthoDB" id="18453at2759"/>
<dbReference type="EMBL" id="LUCM01011381">
    <property type="protein sequence ID" value="KAA0184053.1"/>
    <property type="molecule type" value="Genomic_DNA"/>
</dbReference>
<keyword evidence="4" id="KW-0132">Cell division</keyword>
<evidence type="ECO:0000313" key="11">
    <source>
        <dbReference type="Proteomes" id="UP000728185"/>
    </source>
</evidence>
<evidence type="ECO:0000256" key="9">
    <source>
        <dbReference type="ARBA" id="ARBA00023328"/>
    </source>
</evidence>
<evidence type="ECO:0000313" key="10">
    <source>
        <dbReference type="EMBL" id="KAA0184053.1"/>
    </source>
</evidence>
<dbReference type="GO" id="GO:0051301">
    <property type="term" value="P:cell division"/>
    <property type="evidence" value="ECO:0007669"/>
    <property type="project" value="UniProtKB-KW"/>
</dbReference>
<comment type="subcellular location">
    <subcellularLocation>
        <location evidence="2">Chromosome</location>
        <location evidence="2">Centromere</location>
        <location evidence="2">Kinetochore</location>
    </subcellularLocation>
    <subcellularLocation>
        <location evidence="1">Nucleus</location>
    </subcellularLocation>
</comment>
<keyword evidence="5" id="KW-0498">Mitosis</keyword>
<evidence type="ECO:0000256" key="5">
    <source>
        <dbReference type="ARBA" id="ARBA00022776"/>
    </source>
</evidence>
<evidence type="ECO:0000256" key="6">
    <source>
        <dbReference type="ARBA" id="ARBA00022838"/>
    </source>
</evidence>
<protein>
    <submittedName>
        <fullName evidence="10">Uncharacterized protein</fullName>
    </submittedName>
</protein>
<evidence type="ECO:0000256" key="1">
    <source>
        <dbReference type="ARBA" id="ARBA00004123"/>
    </source>
</evidence>
<dbReference type="GO" id="GO:0005634">
    <property type="term" value="C:nucleus"/>
    <property type="evidence" value="ECO:0007669"/>
    <property type="project" value="UniProtKB-SubCell"/>
</dbReference>
<keyword evidence="6" id="KW-0995">Kinetochore</keyword>
<evidence type="ECO:0000256" key="8">
    <source>
        <dbReference type="ARBA" id="ARBA00023306"/>
    </source>
</evidence>
<evidence type="ECO:0000256" key="4">
    <source>
        <dbReference type="ARBA" id="ARBA00022618"/>
    </source>
</evidence>
<organism evidence="10 11">
    <name type="scientific">Fasciolopsis buskii</name>
    <dbReference type="NCBI Taxonomy" id="27845"/>
    <lineage>
        <taxon>Eukaryota</taxon>
        <taxon>Metazoa</taxon>
        <taxon>Spiralia</taxon>
        <taxon>Lophotrochozoa</taxon>
        <taxon>Platyhelminthes</taxon>
        <taxon>Trematoda</taxon>
        <taxon>Digenea</taxon>
        <taxon>Plagiorchiida</taxon>
        <taxon>Echinostomata</taxon>
        <taxon>Echinostomatoidea</taxon>
        <taxon>Fasciolidae</taxon>
        <taxon>Fasciolopsis</taxon>
    </lineage>
</organism>
<gene>
    <name evidence="10" type="ORF">FBUS_05938</name>
</gene>
<reference evidence="10" key="1">
    <citation type="submission" date="2019-05" db="EMBL/GenBank/DDBJ databases">
        <title>Annotation for the trematode Fasciolopsis buski.</title>
        <authorList>
            <person name="Choi Y.-J."/>
        </authorList>
    </citation>
    <scope>NUCLEOTIDE SEQUENCE</scope>
    <source>
        <strain evidence="10">HT</strain>
        <tissue evidence="10">Whole worm</tissue>
    </source>
</reference>
<name>A0A8E0VEP4_9TREM</name>
<dbReference type="GO" id="GO:0000444">
    <property type="term" value="C:MIS12/MIND type complex"/>
    <property type="evidence" value="ECO:0007669"/>
    <property type="project" value="InterPro"/>
</dbReference>
<keyword evidence="7" id="KW-0539">Nucleus</keyword>
<sequence length="206" mass="24090">MSSSRLVETRIKHEVEKITKALGEYFRKGVLTSCKNVRDMDELWFDEMLNRLVFDFKANCSEQVSSVLKEYSVSEKAELIKHANDNLQVPNPWCPSGDPEKDIRAHLMSQNQHHVERLAKIILNLDRQLRPQLAELKARKCKVQDEYDQLQLLVRQLKEVSDTILSFSPSVLKILMFNGPRCLRQIYRNVPFSPENLRCYLLAVFR</sequence>
<keyword evidence="9" id="KW-0137">Centromere</keyword>
<dbReference type="Pfam" id="PF03980">
    <property type="entry name" value="Nnf1"/>
    <property type="match status" value="1"/>
</dbReference>
<dbReference type="Proteomes" id="UP000728185">
    <property type="component" value="Unassembled WGS sequence"/>
</dbReference>
<keyword evidence="8" id="KW-0131">Cell cycle</keyword>
<comment type="caution">
    <text evidence="10">The sequence shown here is derived from an EMBL/GenBank/DDBJ whole genome shotgun (WGS) entry which is preliminary data.</text>
</comment>
<evidence type="ECO:0000256" key="2">
    <source>
        <dbReference type="ARBA" id="ARBA00004629"/>
    </source>
</evidence>
<proteinExistence type="predicted"/>
<dbReference type="InterPro" id="IPR007128">
    <property type="entry name" value="PMF1/Nnf1"/>
</dbReference>